<keyword evidence="3" id="KW-0653">Protein transport</keyword>
<name>A0ABU6W2Q1_9FABA</name>
<feature type="compositionally biased region" description="Basic and acidic residues" evidence="4">
    <location>
        <begin position="157"/>
        <end position="166"/>
    </location>
</feature>
<dbReference type="PANTHER" id="PTHR12542">
    <property type="entry name" value="EXOCYST COMPLEX PROTEIN EXO70"/>
    <property type="match status" value="1"/>
</dbReference>
<feature type="domain" description="Exocyst complex subunit Exo70 C-terminal" evidence="5">
    <location>
        <begin position="234"/>
        <end position="589"/>
    </location>
</feature>
<dbReference type="Pfam" id="PF20669">
    <property type="entry name" value="Exo70_N"/>
    <property type="match status" value="1"/>
</dbReference>
<comment type="similarity">
    <text evidence="1 3">Belongs to the EXO70 family.</text>
</comment>
<evidence type="ECO:0000259" key="5">
    <source>
        <dbReference type="Pfam" id="PF03081"/>
    </source>
</evidence>
<dbReference type="PANTHER" id="PTHR12542:SF169">
    <property type="entry name" value="EXOCYST SUBUNIT EXO70 FAMILY PROTEIN"/>
    <property type="match status" value="1"/>
</dbReference>
<comment type="caution">
    <text evidence="6">The sequence shown here is derived from an EMBL/GenBank/DDBJ whole genome shotgun (WGS) entry which is preliminary data.</text>
</comment>
<evidence type="ECO:0000256" key="1">
    <source>
        <dbReference type="ARBA" id="ARBA00006756"/>
    </source>
</evidence>
<dbReference type="Proteomes" id="UP001341840">
    <property type="component" value="Unassembled WGS sequence"/>
</dbReference>
<gene>
    <name evidence="6" type="ORF">PIB30_006865</name>
</gene>
<evidence type="ECO:0000256" key="3">
    <source>
        <dbReference type="RuleBase" id="RU365026"/>
    </source>
</evidence>
<organism evidence="6 7">
    <name type="scientific">Stylosanthes scabra</name>
    <dbReference type="NCBI Taxonomy" id="79078"/>
    <lineage>
        <taxon>Eukaryota</taxon>
        <taxon>Viridiplantae</taxon>
        <taxon>Streptophyta</taxon>
        <taxon>Embryophyta</taxon>
        <taxon>Tracheophyta</taxon>
        <taxon>Spermatophyta</taxon>
        <taxon>Magnoliopsida</taxon>
        <taxon>eudicotyledons</taxon>
        <taxon>Gunneridae</taxon>
        <taxon>Pentapetalae</taxon>
        <taxon>rosids</taxon>
        <taxon>fabids</taxon>
        <taxon>Fabales</taxon>
        <taxon>Fabaceae</taxon>
        <taxon>Papilionoideae</taxon>
        <taxon>50 kb inversion clade</taxon>
        <taxon>dalbergioids sensu lato</taxon>
        <taxon>Dalbergieae</taxon>
        <taxon>Pterocarpus clade</taxon>
        <taxon>Stylosanthes</taxon>
    </lineage>
</organism>
<protein>
    <recommendedName>
        <fullName evidence="3">Exocyst subunit Exo70 family protein</fullName>
    </recommendedName>
</protein>
<keyword evidence="7" id="KW-1185">Reference proteome</keyword>
<dbReference type="InterPro" id="IPR016159">
    <property type="entry name" value="Cullin_repeat-like_dom_sf"/>
</dbReference>
<accession>A0ABU6W2Q1</accession>
<feature type="region of interest" description="Disordered" evidence="4">
    <location>
        <begin position="144"/>
        <end position="166"/>
    </location>
</feature>
<dbReference type="EMBL" id="JASCZI010181257">
    <property type="protein sequence ID" value="MED6180049.1"/>
    <property type="molecule type" value="Genomic_DNA"/>
</dbReference>
<evidence type="ECO:0000256" key="2">
    <source>
        <dbReference type="ARBA" id="ARBA00022448"/>
    </source>
</evidence>
<comment type="function">
    <text evidence="3">Component of the exocyst complex.</text>
</comment>
<keyword evidence="2 3" id="KW-0813">Transport</keyword>
<dbReference type="InterPro" id="IPR046364">
    <property type="entry name" value="Exo70_C"/>
</dbReference>
<dbReference type="InterPro" id="IPR004140">
    <property type="entry name" value="Exo70"/>
</dbReference>
<proteinExistence type="inferred from homology"/>
<dbReference type="SUPFAM" id="SSF74788">
    <property type="entry name" value="Cullin repeat-like"/>
    <property type="match status" value="1"/>
</dbReference>
<evidence type="ECO:0000313" key="6">
    <source>
        <dbReference type="EMBL" id="MED6180049.1"/>
    </source>
</evidence>
<dbReference type="Gene3D" id="1.20.1280.170">
    <property type="entry name" value="Exocyst complex component Exo70"/>
    <property type="match status" value="1"/>
</dbReference>
<feature type="compositionally biased region" description="Low complexity" evidence="4">
    <location>
        <begin position="144"/>
        <end position="156"/>
    </location>
</feature>
<evidence type="ECO:0000256" key="4">
    <source>
        <dbReference type="SAM" id="MobiDB-lite"/>
    </source>
</evidence>
<reference evidence="6 7" key="1">
    <citation type="journal article" date="2023" name="Plants (Basel)">
        <title>Bridging the Gap: Combining Genomics and Transcriptomics Approaches to Understand Stylosanthes scabra, an Orphan Legume from the Brazilian Caatinga.</title>
        <authorList>
            <person name="Ferreira-Neto J.R.C."/>
            <person name="da Silva M.D."/>
            <person name="Binneck E."/>
            <person name="de Melo N.F."/>
            <person name="da Silva R.H."/>
            <person name="de Melo A.L.T.M."/>
            <person name="Pandolfi V."/>
            <person name="Bustamante F.O."/>
            <person name="Brasileiro-Vidal A.C."/>
            <person name="Benko-Iseppon A.M."/>
        </authorList>
    </citation>
    <scope>NUCLEOTIDE SEQUENCE [LARGE SCALE GENOMIC DNA]</scope>
    <source>
        <tissue evidence="6">Leaves</tissue>
    </source>
</reference>
<keyword evidence="3" id="KW-0268">Exocytosis</keyword>
<sequence length="626" mass="70321">MVLMRNGFPIAKHQVSDSESSLTATTPSCPRQFFSDSIMELSVESARSIIAKWDPLLPSGGENKDSSLTPLFTNTRQEAKQYLNAVSKLQSAMQHLLTLNSSSDRLVEAYSLMQVAMKRLERELYRISAEVRDHVDTQYSLNYSSCSSSSASTTTDSHSDDNSSDDESIRVARVDLKAIVECMFSAGYGKECVQVYTKVRKSIVTEALQNLGVEKPRLSKIKKMQWEVFDFKIKTWLNAVKVSVGSLFPGEWSLCNYIFPSSDNTTVIESCFTEICKDGAEMLFTFPEIIAKCEKTPEKMFRLLDLYEALSQNWPKIKSIFSYESTSSVRLQVGVSHLKIGEAVRATLSTFETAIMKESSKTPVPGGRIHPLTRYVMNYISFLADYSDALTNILIDSPKTPMPESYFRSPKLAAKTPAPPDLAERLAWEILLLLCKIDGKAELYKNVAQGYLFLANNMQYVVTKARNSKLGSILGDDWLASHDQKVKEYASKYVNMAWSTLEMSLPETPKEAMTPAEASAKIQFFNMRFQEACRVQSTWIVPDLKLREDIQKLVASKVVAKYRDFYVRHWVGSESVIAFSPEDLQNHISLILHDVENAGSIVLPALLVHFSGQALPKFRRGNLGAK</sequence>
<evidence type="ECO:0000313" key="7">
    <source>
        <dbReference type="Proteomes" id="UP001341840"/>
    </source>
</evidence>
<dbReference type="Pfam" id="PF03081">
    <property type="entry name" value="Exo70_C"/>
    <property type="match status" value="1"/>
</dbReference>